<dbReference type="PROSITE" id="PS00912">
    <property type="entry name" value="DHODEHASE_2"/>
    <property type="match status" value="1"/>
</dbReference>
<dbReference type="PANTHER" id="PTHR48109">
    <property type="entry name" value="DIHYDROOROTATE DEHYDROGENASE (QUINONE), MITOCHONDRIAL-RELATED"/>
    <property type="match status" value="1"/>
</dbReference>
<dbReference type="InterPro" id="IPR050074">
    <property type="entry name" value="DHO_dehydrogenase"/>
</dbReference>
<evidence type="ECO:0000256" key="4">
    <source>
        <dbReference type="ARBA" id="ARBA00022490"/>
    </source>
</evidence>
<dbReference type="GO" id="GO:0044205">
    <property type="term" value="P:'de novo' UMP biosynthetic process"/>
    <property type="evidence" value="ECO:0007669"/>
    <property type="project" value="UniProtKB-UniRule"/>
</dbReference>
<gene>
    <name evidence="9" type="primary">pyrD</name>
    <name evidence="11" type="ORF">CLG94_07330</name>
</gene>
<dbReference type="InterPro" id="IPR024920">
    <property type="entry name" value="Dihydroorotate_DH_1"/>
</dbReference>
<keyword evidence="12" id="KW-1185">Reference proteome</keyword>
<evidence type="ECO:0000256" key="8">
    <source>
        <dbReference type="ARBA" id="ARBA00023002"/>
    </source>
</evidence>
<dbReference type="InterPro" id="IPR049622">
    <property type="entry name" value="Dihydroorotate_DH_I"/>
</dbReference>
<feature type="binding site" evidence="9">
    <location>
        <begin position="78"/>
        <end position="82"/>
    </location>
    <ligand>
        <name>substrate</name>
    </ligand>
</feature>
<evidence type="ECO:0000256" key="3">
    <source>
        <dbReference type="ARBA" id="ARBA00008008"/>
    </source>
</evidence>
<feature type="binding site" evidence="9">
    <location>
        <begin position="54"/>
        <end position="55"/>
    </location>
    <ligand>
        <name>FMN</name>
        <dbReference type="ChEBI" id="CHEBI:58210"/>
    </ligand>
</feature>
<feature type="binding site" evidence="9">
    <location>
        <begin position="251"/>
        <end position="252"/>
    </location>
    <ligand>
        <name>FMN</name>
        <dbReference type="ChEBI" id="CHEBI:58210"/>
    </ligand>
</feature>
<evidence type="ECO:0000256" key="2">
    <source>
        <dbReference type="ARBA" id="ARBA00004725"/>
    </source>
</evidence>
<dbReference type="CDD" id="cd04740">
    <property type="entry name" value="DHOD_1B_like"/>
    <property type="match status" value="1"/>
</dbReference>
<dbReference type="InterPro" id="IPR012135">
    <property type="entry name" value="Dihydroorotate_DH_1_2"/>
</dbReference>
<dbReference type="RefSeq" id="WP_107562219.1">
    <property type="nucleotide sequence ID" value="NZ_NVQC01000022.1"/>
</dbReference>
<feature type="active site" description="Nucleophile" evidence="9">
    <location>
        <position position="139"/>
    </location>
</feature>
<comment type="function">
    <text evidence="9">Catalyzes the conversion of dihydroorotate to orotate.</text>
</comment>
<keyword evidence="4 9" id="KW-0963">Cytoplasm</keyword>
<dbReference type="HAMAP" id="MF_00224">
    <property type="entry name" value="DHO_dh_type1"/>
    <property type="match status" value="1"/>
</dbReference>
<dbReference type="InterPro" id="IPR001295">
    <property type="entry name" value="Dihydroorotate_DH_CS"/>
</dbReference>
<accession>A0A2T4TWT9</accession>
<dbReference type="UniPathway" id="UPA00070"/>
<proteinExistence type="inferred from homology"/>
<reference evidence="11 12" key="1">
    <citation type="submission" date="2017-09" db="EMBL/GenBank/DDBJ databases">
        <title>Bloom of a denitrifying methanotroph, Candidatus Methylomirabilis limnetica, in a deep stratified lake.</title>
        <authorList>
            <person name="Graf J.S."/>
            <person name="Marchant H.K."/>
            <person name="Tienken D."/>
            <person name="Hach P.F."/>
            <person name="Brand A."/>
            <person name="Schubert C.J."/>
            <person name="Kuypers M.M."/>
            <person name="Milucka J."/>
        </authorList>
    </citation>
    <scope>NUCLEOTIDE SEQUENCE [LARGE SCALE GENOMIC DNA]</scope>
    <source>
        <strain evidence="11 12">Zug</strain>
    </source>
</reference>
<feature type="binding site" evidence="9">
    <location>
        <position position="173"/>
    </location>
    <ligand>
        <name>FMN</name>
        <dbReference type="ChEBI" id="CHEBI:58210"/>
    </ligand>
</feature>
<protein>
    <recommendedName>
        <fullName evidence="9">Dihydroorotate dehydrogenase</fullName>
        <shortName evidence="9">DHOD</shortName>
        <shortName evidence="9">DHODase</shortName>
        <shortName evidence="9">DHOdehase</shortName>
        <ecNumber evidence="9">1.3.-.-</ecNumber>
    </recommendedName>
</protein>
<keyword evidence="6 9" id="KW-0288">FMN</keyword>
<dbReference type="Gene3D" id="3.20.20.70">
    <property type="entry name" value="Aldolase class I"/>
    <property type="match status" value="1"/>
</dbReference>
<dbReference type="EMBL" id="NVQC01000022">
    <property type="protein sequence ID" value="PTL35584.1"/>
    <property type="molecule type" value="Genomic_DNA"/>
</dbReference>
<feature type="binding site" evidence="9">
    <location>
        <position position="225"/>
    </location>
    <ligand>
        <name>FMN</name>
        <dbReference type="ChEBI" id="CHEBI:58210"/>
    </ligand>
</feature>
<evidence type="ECO:0000256" key="9">
    <source>
        <dbReference type="HAMAP-Rule" id="MF_00224"/>
    </source>
</evidence>
<keyword evidence="5 9" id="KW-0285">Flavoprotein</keyword>
<dbReference type="FunFam" id="3.20.20.70:FF:000027">
    <property type="entry name" value="Dihydropyrimidine dehydrogenase [NADP(+)]"/>
    <property type="match status" value="1"/>
</dbReference>
<comment type="pathway">
    <text evidence="2 9">Pyrimidine metabolism; UMP biosynthesis via de novo pathway.</text>
</comment>
<evidence type="ECO:0000313" key="12">
    <source>
        <dbReference type="Proteomes" id="UP000241436"/>
    </source>
</evidence>
<evidence type="ECO:0000256" key="6">
    <source>
        <dbReference type="ARBA" id="ARBA00022643"/>
    </source>
</evidence>
<dbReference type="PANTHER" id="PTHR48109:SF1">
    <property type="entry name" value="DIHYDROOROTATE DEHYDROGENASE (FUMARATE)"/>
    <property type="match status" value="1"/>
</dbReference>
<reference evidence="12" key="2">
    <citation type="journal article" date="2018" name="Environ. Microbiol.">
        <title>Bloom of a denitrifying methanotroph, 'Candidatus Methylomirabilis limnetica', in a deep stratified lake.</title>
        <authorList>
            <person name="Graf J.S."/>
            <person name="Mayr M.J."/>
            <person name="Marchant H.K."/>
            <person name="Tienken D."/>
            <person name="Hach P.F."/>
            <person name="Brand A."/>
            <person name="Schubert C.J."/>
            <person name="Kuypers M.M."/>
            <person name="Milucka J."/>
        </authorList>
    </citation>
    <scope>NUCLEOTIDE SEQUENCE [LARGE SCALE GENOMIC DNA]</scope>
    <source>
        <strain evidence="12">Zug</strain>
    </source>
</reference>
<feature type="binding site" evidence="9">
    <location>
        <position position="30"/>
    </location>
    <ligand>
        <name>FMN</name>
        <dbReference type="ChEBI" id="CHEBI:58210"/>
    </ligand>
</feature>
<dbReference type="Pfam" id="PF01180">
    <property type="entry name" value="DHO_dh"/>
    <property type="match status" value="1"/>
</dbReference>
<dbReference type="GO" id="GO:0004152">
    <property type="term" value="F:dihydroorotate dehydrogenase activity"/>
    <property type="evidence" value="ECO:0007669"/>
    <property type="project" value="UniProtKB-UniRule"/>
</dbReference>
<dbReference type="PIRSF" id="PIRSF000164">
    <property type="entry name" value="DHO_oxidase"/>
    <property type="match status" value="1"/>
</dbReference>
<comment type="similarity">
    <text evidence="3 9">Belongs to the dihydroorotate dehydrogenase family. Type 1 subfamily.</text>
</comment>
<dbReference type="Proteomes" id="UP000241436">
    <property type="component" value="Unassembled WGS sequence"/>
</dbReference>
<feature type="binding site" evidence="9">
    <location>
        <position position="199"/>
    </location>
    <ligand>
        <name>FMN</name>
        <dbReference type="ChEBI" id="CHEBI:58210"/>
    </ligand>
</feature>
<feature type="binding site" evidence="9">
    <location>
        <position position="136"/>
    </location>
    <ligand>
        <name>FMN</name>
        <dbReference type="ChEBI" id="CHEBI:58210"/>
    </ligand>
</feature>
<evidence type="ECO:0000313" key="11">
    <source>
        <dbReference type="EMBL" id="PTL35584.1"/>
    </source>
</evidence>
<dbReference type="AlphaFoldDB" id="A0A2T4TWT9"/>
<comment type="catalytic activity">
    <reaction evidence="9">
        <text>(S)-dihydroorotate + A = orotate + AH2</text>
        <dbReference type="Rhea" id="RHEA:18073"/>
        <dbReference type="ChEBI" id="CHEBI:13193"/>
        <dbReference type="ChEBI" id="CHEBI:17499"/>
        <dbReference type="ChEBI" id="CHEBI:30839"/>
        <dbReference type="ChEBI" id="CHEBI:30864"/>
    </reaction>
</comment>
<dbReference type="OrthoDB" id="9794954at2"/>
<evidence type="ECO:0000259" key="10">
    <source>
        <dbReference type="Pfam" id="PF01180"/>
    </source>
</evidence>
<dbReference type="GO" id="GO:0005737">
    <property type="term" value="C:cytoplasm"/>
    <property type="evidence" value="ECO:0007669"/>
    <property type="project" value="UniProtKB-SubCell"/>
</dbReference>
<dbReference type="SUPFAM" id="SSF51395">
    <property type="entry name" value="FMN-linked oxidoreductases"/>
    <property type="match status" value="1"/>
</dbReference>
<sequence>MKPVVSRVKRPDLRVTVAGISMRNPVMTASGTFGYAQEFESYLDLSRLGAIVVKTITLHPRVGAQPSRIVETPAGMLNAIGLQNVGIEAFLREKLPYLIGLGPPVIVNIAGESVEDYVELAKRLSDQEGVSGIELNISCPNVADGLIFGCNAVLANKLVARVRQATRLPLIPKLSPNVTDVAEIARALAEGGADALSLINTLIGMAIDVRSRRPKLGNVTGGLSGPAIRPIAVRMVWEVARAVKLPLIGMGGIMTADDALEFLIAGATAVAVGTANFTSPSSATRVIDGIEAYLIDHKIKRVTDLIGSLDLTGTPREVAGGSR</sequence>
<dbReference type="GO" id="GO:0006207">
    <property type="term" value="P:'de novo' pyrimidine nucleobase biosynthetic process"/>
    <property type="evidence" value="ECO:0007669"/>
    <property type="project" value="InterPro"/>
</dbReference>
<evidence type="ECO:0000256" key="5">
    <source>
        <dbReference type="ARBA" id="ARBA00022630"/>
    </source>
</evidence>
<feature type="binding site" evidence="9">
    <location>
        <position position="108"/>
    </location>
    <ligand>
        <name>FMN</name>
        <dbReference type="ChEBI" id="CHEBI:58210"/>
    </ligand>
</feature>
<name>A0A2T4TWT9_9BACT</name>
<comment type="subcellular location">
    <subcellularLocation>
        <location evidence="1 9">Cytoplasm</location>
    </subcellularLocation>
</comment>
<dbReference type="NCBIfam" id="TIGR01037">
    <property type="entry name" value="pyrD_sub1_fam"/>
    <property type="match status" value="1"/>
</dbReference>
<keyword evidence="7 9" id="KW-0665">Pyrimidine biosynthesis</keyword>
<organism evidence="11 12">
    <name type="scientific">Candidatus Methylomirabilis limnetica</name>
    <dbReference type="NCBI Taxonomy" id="2033718"/>
    <lineage>
        <taxon>Bacteria</taxon>
        <taxon>Candidatus Methylomirabilota</taxon>
        <taxon>Candidatus Methylomirabilia</taxon>
        <taxon>Candidatus Methylomirabilales</taxon>
        <taxon>Candidatus Methylomirabilaceae</taxon>
        <taxon>Candidatus Methylomirabilis</taxon>
    </lineage>
</organism>
<dbReference type="InterPro" id="IPR033888">
    <property type="entry name" value="DHOD_1B"/>
</dbReference>
<evidence type="ECO:0000256" key="7">
    <source>
        <dbReference type="ARBA" id="ARBA00022975"/>
    </source>
</evidence>
<dbReference type="NCBIfam" id="NF005574">
    <property type="entry name" value="PRK07259.1"/>
    <property type="match status" value="1"/>
</dbReference>
<comment type="cofactor">
    <cofactor evidence="9">
        <name>FMN</name>
        <dbReference type="ChEBI" id="CHEBI:58210"/>
    </cofactor>
    <text evidence="9">Binds 1 FMN per subunit.</text>
</comment>
<evidence type="ECO:0000256" key="1">
    <source>
        <dbReference type="ARBA" id="ARBA00004496"/>
    </source>
</evidence>
<feature type="binding site" evidence="9">
    <location>
        <position position="54"/>
    </location>
    <ligand>
        <name>substrate</name>
    </ligand>
</feature>
<feature type="binding site" evidence="9">
    <location>
        <position position="136"/>
    </location>
    <ligand>
        <name>substrate</name>
    </ligand>
</feature>
<feature type="domain" description="Dihydroorotate dehydrogenase catalytic" evidence="10">
    <location>
        <begin position="13"/>
        <end position="294"/>
    </location>
</feature>
<dbReference type="InterPro" id="IPR013785">
    <property type="entry name" value="Aldolase_TIM"/>
</dbReference>
<feature type="binding site" evidence="9">
    <location>
        <begin position="200"/>
        <end position="201"/>
    </location>
    <ligand>
        <name>substrate</name>
    </ligand>
</feature>
<comment type="caution">
    <text evidence="11">The sequence shown here is derived from an EMBL/GenBank/DDBJ whole genome shotgun (WGS) entry which is preliminary data.</text>
</comment>
<feature type="binding site" evidence="9">
    <location>
        <begin position="273"/>
        <end position="274"/>
    </location>
    <ligand>
        <name>FMN</name>
        <dbReference type="ChEBI" id="CHEBI:58210"/>
    </ligand>
</feature>
<dbReference type="EC" id="1.3.-.-" evidence="9"/>
<dbReference type="InterPro" id="IPR005720">
    <property type="entry name" value="Dihydroorotate_DH_cat"/>
</dbReference>
<keyword evidence="8 9" id="KW-0560">Oxidoreductase</keyword>